<feature type="transmembrane region" description="Helical" evidence="2">
    <location>
        <begin position="79"/>
        <end position="97"/>
    </location>
</feature>
<dbReference type="SUPFAM" id="SSF103473">
    <property type="entry name" value="MFS general substrate transporter"/>
    <property type="match status" value="1"/>
</dbReference>
<feature type="transmembrane region" description="Helical" evidence="2">
    <location>
        <begin position="147"/>
        <end position="170"/>
    </location>
</feature>
<proteinExistence type="predicted"/>
<dbReference type="RefSeq" id="WP_054875054.1">
    <property type="nucleotide sequence ID" value="NZ_LKET01000031.1"/>
</dbReference>
<dbReference type="PANTHER" id="PTHR11328:SF36">
    <property type="entry name" value="MELIBIOSE PERMEASE"/>
    <property type="match status" value="1"/>
</dbReference>
<accession>A0A0P8W6P3</accession>
<dbReference type="Gene3D" id="1.20.1250.20">
    <property type="entry name" value="MFS general substrate transporter like domains"/>
    <property type="match status" value="1"/>
</dbReference>
<evidence type="ECO:0000256" key="2">
    <source>
        <dbReference type="SAM" id="Phobius"/>
    </source>
</evidence>
<keyword evidence="2" id="KW-0472">Membrane</keyword>
<protein>
    <submittedName>
        <fullName evidence="3">Putative symporter YjmB</fullName>
    </submittedName>
</protein>
<keyword evidence="2" id="KW-0812">Transmembrane</keyword>
<feature type="transmembrane region" description="Helical" evidence="2">
    <location>
        <begin position="270"/>
        <end position="291"/>
    </location>
</feature>
<sequence length="461" mass="49563">MAKLSNSQINAYGFYGFATSVGIAVPTSYLTIFMTENLLYSAALMGTTLLVARTIDFIVGLISGGIIQKANMKWGKYRSWLILLRFVVYAGCVIQFIDTSAFSTVPKMIITIIGYCMLHNSMNFIATSQYGILSVMAGSDMEDRSRLAIRGAQAMAAAMIISSAATLPFIQFLTPYVGGSNAYTIVAALFGTLFIVGNMALCKTAAPYDMQQPKDAVSAMPSVKIKDLVESVSTNKQLLVYISASSLQFIGAMSMMGIAAYYYMYVLGNFLLMSLAMTITTAFGLVSSIIGPKIGTKLGKKKAMIVGLLISTVGSLCITLFARTSLVVYIIFSCINSIAMYIYSGFGPNYVLDAGEYGYYKTGKDYRAMATGLFSMPIKIGFALGGAVSSYGLAFIGYQTGMTVTPEFVNSFMWIFGGTPALFYIAAALLMQFGYTITDEDAAKYAAANAEKLAQAAGHQN</sequence>
<gene>
    <name evidence="3" type="primary">yjmB_5</name>
    <name evidence="3" type="ORF">OXPF_20000</name>
</gene>
<feature type="transmembrane region" description="Helical" evidence="2">
    <location>
        <begin position="238"/>
        <end position="264"/>
    </location>
</feature>
<dbReference type="STRING" id="36849.OXPF_20000"/>
<keyword evidence="2" id="KW-1133">Transmembrane helix</keyword>
<comment type="caution">
    <text evidence="3">The sequence shown here is derived from an EMBL/GenBank/DDBJ whole genome shotgun (WGS) entry which is preliminary data.</text>
</comment>
<dbReference type="GO" id="GO:0015293">
    <property type="term" value="F:symporter activity"/>
    <property type="evidence" value="ECO:0007669"/>
    <property type="project" value="UniProtKB-KW"/>
</dbReference>
<dbReference type="AlphaFoldDB" id="A0A0P8W6P3"/>
<dbReference type="OrthoDB" id="9764596at2"/>
<keyword evidence="1" id="KW-0813">Transport</keyword>
<dbReference type="EMBL" id="LKET01000031">
    <property type="protein sequence ID" value="KPU44381.1"/>
    <property type="molecule type" value="Genomic_DNA"/>
</dbReference>
<keyword evidence="1" id="KW-0769">Symport</keyword>
<evidence type="ECO:0000256" key="1">
    <source>
        <dbReference type="ARBA" id="ARBA00022847"/>
    </source>
</evidence>
<name>A0A0P8W6P3_9CLOT</name>
<dbReference type="GO" id="GO:0005886">
    <property type="term" value="C:plasma membrane"/>
    <property type="evidence" value="ECO:0007669"/>
    <property type="project" value="TreeGrafter"/>
</dbReference>
<feature type="transmembrane region" description="Helical" evidence="2">
    <location>
        <begin position="328"/>
        <end position="352"/>
    </location>
</feature>
<evidence type="ECO:0000313" key="4">
    <source>
        <dbReference type="Proteomes" id="UP000050326"/>
    </source>
</evidence>
<reference evidence="3 4" key="1">
    <citation type="submission" date="2015-09" db="EMBL/GenBank/DDBJ databases">
        <title>Genome sequence of Oxobacter pfennigii DSM 3222.</title>
        <authorList>
            <person name="Poehlein A."/>
            <person name="Bengelsdorf F.R."/>
            <person name="Schiel-Bengelsdorf B."/>
            <person name="Duerre P."/>
            <person name="Daniel R."/>
        </authorList>
    </citation>
    <scope>NUCLEOTIDE SEQUENCE [LARGE SCALE GENOMIC DNA]</scope>
    <source>
        <strain evidence="3 4">DSM 3222</strain>
    </source>
</reference>
<dbReference type="InterPro" id="IPR039672">
    <property type="entry name" value="MFS_2"/>
</dbReference>
<feature type="transmembrane region" description="Helical" evidence="2">
    <location>
        <begin position="109"/>
        <end position="126"/>
    </location>
</feature>
<dbReference type="Proteomes" id="UP000050326">
    <property type="component" value="Unassembled WGS sequence"/>
</dbReference>
<dbReference type="InterPro" id="IPR036259">
    <property type="entry name" value="MFS_trans_sf"/>
</dbReference>
<dbReference type="Pfam" id="PF13347">
    <property type="entry name" value="MFS_2"/>
    <property type="match status" value="1"/>
</dbReference>
<feature type="transmembrane region" description="Helical" evidence="2">
    <location>
        <begin position="12"/>
        <end position="32"/>
    </location>
</feature>
<dbReference type="GO" id="GO:0008643">
    <property type="term" value="P:carbohydrate transport"/>
    <property type="evidence" value="ECO:0007669"/>
    <property type="project" value="InterPro"/>
</dbReference>
<dbReference type="PANTHER" id="PTHR11328">
    <property type="entry name" value="MAJOR FACILITATOR SUPERFAMILY DOMAIN-CONTAINING PROTEIN"/>
    <property type="match status" value="1"/>
</dbReference>
<feature type="transmembrane region" description="Helical" evidence="2">
    <location>
        <begin position="303"/>
        <end position="322"/>
    </location>
</feature>
<feature type="transmembrane region" description="Helical" evidence="2">
    <location>
        <begin position="182"/>
        <end position="201"/>
    </location>
</feature>
<organism evidence="3 4">
    <name type="scientific">Oxobacter pfennigii</name>
    <dbReference type="NCBI Taxonomy" id="36849"/>
    <lineage>
        <taxon>Bacteria</taxon>
        <taxon>Bacillati</taxon>
        <taxon>Bacillota</taxon>
        <taxon>Clostridia</taxon>
        <taxon>Eubacteriales</taxon>
        <taxon>Clostridiaceae</taxon>
        <taxon>Oxobacter</taxon>
    </lineage>
</organism>
<feature type="transmembrane region" description="Helical" evidence="2">
    <location>
        <begin position="373"/>
        <end position="396"/>
    </location>
</feature>
<keyword evidence="4" id="KW-1185">Reference proteome</keyword>
<feature type="transmembrane region" description="Helical" evidence="2">
    <location>
        <begin position="38"/>
        <end position="67"/>
    </location>
</feature>
<feature type="transmembrane region" description="Helical" evidence="2">
    <location>
        <begin position="408"/>
        <end position="430"/>
    </location>
</feature>
<evidence type="ECO:0000313" key="3">
    <source>
        <dbReference type="EMBL" id="KPU44381.1"/>
    </source>
</evidence>